<dbReference type="InterPro" id="IPR005835">
    <property type="entry name" value="NTP_transferase_dom"/>
</dbReference>
<dbReference type="Gene3D" id="3.90.550.10">
    <property type="entry name" value="Spore Coat Polysaccharide Biosynthesis Protein SpsA, Chain A"/>
    <property type="match status" value="1"/>
</dbReference>
<keyword evidence="3" id="KW-0808">Transferase</keyword>
<dbReference type="Proteomes" id="UP000006903">
    <property type="component" value="Chromosome"/>
</dbReference>
<protein>
    <submittedName>
        <fullName evidence="3">Putative sugar-phosphate nucleotidyl transferase</fullName>
    </submittedName>
</protein>
<dbReference type="eggNOG" id="arCOG00663">
    <property type="taxonomic scope" value="Archaea"/>
</dbReference>
<dbReference type="EMBL" id="CP001140">
    <property type="protein sequence ID" value="ACL11463.1"/>
    <property type="molecule type" value="Genomic_DNA"/>
</dbReference>
<keyword evidence="1" id="KW-0812">Transmembrane</keyword>
<feature type="domain" description="Nucleotidyl transferase" evidence="2">
    <location>
        <begin position="45"/>
        <end position="269"/>
    </location>
</feature>
<dbReference type="PANTHER" id="PTHR22572">
    <property type="entry name" value="SUGAR-1-PHOSPHATE GUANYL TRANSFERASE"/>
    <property type="match status" value="1"/>
</dbReference>
<evidence type="ECO:0000256" key="1">
    <source>
        <dbReference type="SAM" id="Phobius"/>
    </source>
</evidence>
<keyword evidence="1" id="KW-0472">Membrane</keyword>
<dbReference type="CDD" id="cd04181">
    <property type="entry name" value="NTP_transferase"/>
    <property type="match status" value="1"/>
</dbReference>
<evidence type="ECO:0000313" key="4">
    <source>
        <dbReference type="Proteomes" id="UP000006903"/>
    </source>
</evidence>
<name>B8D5T2_DESA1</name>
<dbReference type="Pfam" id="PF00483">
    <property type="entry name" value="NTP_transferase"/>
    <property type="match status" value="1"/>
</dbReference>
<dbReference type="InterPro" id="IPR029044">
    <property type="entry name" value="Nucleotide-diphossugar_trans"/>
</dbReference>
<dbReference type="HOGENOM" id="CLU_029499_2_2_2"/>
<dbReference type="AlphaFoldDB" id="B8D5T2"/>
<dbReference type="InterPro" id="IPR050486">
    <property type="entry name" value="Mannose-1P_guanyltransferase"/>
</dbReference>
<reference evidence="3 4" key="1">
    <citation type="journal article" date="2009" name="J. Bacteriol.">
        <title>Complete genome sequence of the anaerobic, protein-degrading hyperthermophilic crenarchaeon Desulfurococcus kamchatkensis.</title>
        <authorList>
            <person name="Ravin N.V."/>
            <person name="Mardanov A.V."/>
            <person name="Beletsky A.V."/>
            <person name="Kublanov I.V."/>
            <person name="Kolganova T.V."/>
            <person name="Lebedinsky A.V."/>
            <person name="Chernyh N.A."/>
            <person name="Bonch-Osmolovskaya E.A."/>
            <person name="Skryabin K.G."/>
        </authorList>
    </citation>
    <scope>NUCLEOTIDE SEQUENCE [LARGE SCALE GENOMIC DNA]</scope>
    <source>
        <strain evidence="4">DSM 18924 / JCM 16383 / VKM B-2413 / 1221n</strain>
    </source>
</reference>
<dbReference type="GO" id="GO:0016740">
    <property type="term" value="F:transferase activity"/>
    <property type="evidence" value="ECO:0007669"/>
    <property type="project" value="UniProtKB-KW"/>
</dbReference>
<sequence>MIKQGFIRFSTSQRVFAILREFCTVLIIFILRLGWILMWCIRMLAVILAGGYGKRLRPYTDDVPKPMIPVGDKPILEWQIEWLKKYGFREIVLLVGYRKEKIIEYIGSGSRLGVRVTYVVEDEPLGTGGAIKNAEHVLSRNGTFLVINGDIITNLNPLKLVEKLEGSRYLGVIASIPLPSPYGVLEIEDEDRVKGFVEKPQLSDYWINAGVYALNPEALRYFPEKGDLEKTAFPAMARDGVLGTVRYTGVFWKAIDTFKELEEASRAIHEIFHESPQPLRRRE</sequence>
<evidence type="ECO:0000259" key="2">
    <source>
        <dbReference type="Pfam" id="PF00483"/>
    </source>
</evidence>
<proteinExistence type="predicted"/>
<dbReference type="SUPFAM" id="SSF53448">
    <property type="entry name" value="Nucleotide-diphospho-sugar transferases"/>
    <property type="match status" value="1"/>
</dbReference>
<dbReference type="STRING" id="490899.DKAM_1137"/>
<feature type="transmembrane region" description="Helical" evidence="1">
    <location>
        <begin position="21"/>
        <end position="48"/>
    </location>
</feature>
<keyword evidence="1" id="KW-1133">Transmembrane helix</keyword>
<dbReference type="KEGG" id="dka:DKAM_1137"/>
<evidence type="ECO:0000313" key="3">
    <source>
        <dbReference type="EMBL" id="ACL11463.1"/>
    </source>
</evidence>
<organism evidence="3 4">
    <name type="scientific">Desulfurococcus amylolyticus (strain DSM 18924 / JCM 16383 / VKM B-2413 / 1221n)</name>
    <name type="common">Desulfurococcus kamchatkensis</name>
    <dbReference type="NCBI Taxonomy" id="490899"/>
    <lineage>
        <taxon>Archaea</taxon>
        <taxon>Thermoproteota</taxon>
        <taxon>Thermoprotei</taxon>
        <taxon>Desulfurococcales</taxon>
        <taxon>Desulfurococcaceae</taxon>
        <taxon>Desulfurococcus</taxon>
    </lineage>
</organism>
<gene>
    <name evidence="3" type="ordered locus">DKAM_1137</name>
</gene>
<accession>B8D5T2</accession>